<dbReference type="Pfam" id="PF00015">
    <property type="entry name" value="MCPsignal"/>
    <property type="match status" value="1"/>
</dbReference>
<evidence type="ECO:0000256" key="8">
    <source>
        <dbReference type="ARBA" id="ARBA00029447"/>
    </source>
</evidence>
<dbReference type="PANTHER" id="PTHR32089:SF112">
    <property type="entry name" value="LYSOZYME-LIKE PROTEIN-RELATED"/>
    <property type="match status" value="1"/>
</dbReference>
<dbReference type="PROSITE" id="PS50885">
    <property type="entry name" value="HAMP"/>
    <property type="match status" value="1"/>
</dbReference>
<dbReference type="GO" id="GO:0006935">
    <property type="term" value="P:chemotaxis"/>
    <property type="evidence" value="ECO:0007669"/>
    <property type="project" value="UniProtKB-ARBA"/>
</dbReference>
<feature type="transmembrane region" description="Helical" evidence="10">
    <location>
        <begin position="12"/>
        <end position="32"/>
    </location>
</feature>
<dbReference type="PROSITE" id="PS50111">
    <property type="entry name" value="CHEMOTAXIS_TRANSDUC_2"/>
    <property type="match status" value="1"/>
</dbReference>
<evidence type="ECO:0000256" key="10">
    <source>
        <dbReference type="SAM" id="Phobius"/>
    </source>
</evidence>
<dbReference type="SMART" id="SM00283">
    <property type="entry name" value="MA"/>
    <property type="match status" value="1"/>
</dbReference>
<dbReference type="SUPFAM" id="SSF58104">
    <property type="entry name" value="Methyl-accepting chemotaxis protein (MCP) signaling domain"/>
    <property type="match status" value="1"/>
</dbReference>
<dbReference type="EMBL" id="CP001968">
    <property type="protein sequence ID" value="ADD67792.1"/>
    <property type="molecule type" value="Genomic_DNA"/>
</dbReference>
<dbReference type="Gene3D" id="3.30.450.20">
    <property type="entry name" value="PAS domain"/>
    <property type="match status" value="1"/>
</dbReference>
<protein>
    <submittedName>
        <fullName evidence="14">Methyl-accepting chemotaxis sensory transducer</fullName>
    </submittedName>
</protein>
<evidence type="ECO:0000256" key="7">
    <source>
        <dbReference type="ARBA" id="ARBA00023224"/>
    </source>
</evidence>
<feature type="domain" description="Methyl-accepting transducer" evidence="11">
    <location>
        <begin position="287"/>
        <end position="537"/>
    </location>
</feature>
<dbReference type="InterPro" id="IPR003660">
    <property type="entry name" value="HAMP_dom"/>
</dbReference>
<reference evidence="14 15" key="1">
    <citation type="journal article" date="2010" name="Stand. Genomic Sci.">
        <title>Complete genome sequence of Denitrovibrio acetiphilus type strain (N2460).</title>
        <authorList>
            <person name="Kiss H."/>
            <person name="Lang E."/>
            <person name="Lapidus A."/>
            <person name="Copeland A."/>
            <person name="Nolan M."/>
            <person name="Glavina Del Rio T."/>
            <person name="Chen F."/>
            <person name="Lucas S."/>
            <person name="Tice H."/>
            <person name="Cheng J.F."/>
            <person name="Han C."/>
            <person name="Goodwin L."/>
            <person name="Pitluck S."/>
            <person name="Liolios K."/>
            <person name="Pati A."/>
            <person name="Ivanova N."/>
            <person name="Mavromatis K."/>
            <person name="Chen A."/>
            <person name="Palaniappan K."/>
            <person name="Land M."/>
            <person name="Hauser L."/>
            <person name="Chang Y.J."/>
            <person name="Jeffries C.D."/>
            <person name="Detter J.C."/>
            <person name="Brettin T."/>
            <person name="Spring S."/>
            <person name="Rohde M."/>
            <person name="Goker M."/>
            <person name="Woyke T."/>
            <person name="Bristow J."/>
            <person name="Eisen J.A."/>
            <person name="Markowitz V."/>
            <person name="Hugenholtz P."/>
            <person name="Kyrpides N.C."/>
            <person name="Klenk H.P."/>
        </authorList>
    </citation>
    <scope>NUCLEOTIDE SEQUENCE [LARGE SCALE GENOMIC DNA]</scope>
    <source>
        <strain evidence="15">DSM 12809 / NBRC 114555 / N2460</strain>
    </source>
</reference>
<dbReference type="Pfam" id="PF17200">
    <property type="entry name" value="sCache_2"/>
    <property type="match status" value="1"/>
</dbReference>
<feature type="domain" description="HAMP" evidence="13">
    <location>
        <begin position="228"/>
        <end position="282"/>
    </location>
</feature>
<dbReference type="FunCoup" id="D4H6S6">
    <property type="interactions" value="240"/>
</dbReference>
<feature type="transmembrane region" description="Helical" evidence="10">
    <location>
        <begin position="204"/>
        <end position="226"/>
    </location>
</feature>
<dbReference type="FunFam" id="1.10.287.950:FF:000001">
    <property type="entry name" value="Methyl-accepting chemotaxis sensory transducer"/>
    <property type="match status" value="1"/>
</dbReference>
<dbReference type="GO" id="GO:0007165">
    <property type="term" value="P:signal transduction"/>
    <property type="evidence" value="ECO:0007669"/>
    <property type="project" value="UniProtKB-KW"/>
</dbReference>
<evidence type="ECO:0000256" key="5">
    <source>
        <dbReference type="ARBA" id="ARBA00022989"/>
    </source>
</evidence>
<evidence type="ECO:0000313" key="15">
    <source>
        <dbReference type="Proteomes" id="UP000002012"/>
    </source>
</evidence>
<evidence type="ECO:0000256" key="2">
    <source>
        <dbReference type="ARBA" id="ARBA00022475"/>
    </source>
</evidence>
<dbReference type="eggNOG" id="COG4564">
    <property type="taxonomic scope" value="Bacteria"/>
</dbReference>
<feature type="domain" description="T-SNARE coiled-coil homology" evidence="12">
    <location>
        <begin position="474"/>
        <end position="536"/>
    </location>
</feature>
<dbReference type="InParanoid" id="D4H6S6"/>
<dbReference type="Pfam" id="PF00672">
    <property type="entry name" value="HAMP"/>
    <property type="match status" value="1"/>
</dbReference>
<dbReference type="AlphaFoldDB" id="D4H6S6"/>
<evidence type="ECO:0000256" key="3">
    <source>
        <dbReference type="ARBA" id="ARBA00022519"/>
    </source>
</evidence>
<evidence type="ECO:0000259" key="11">
    <source>
        <dbReference type="PROSITE" id="PS50111"/>
    </source>
</evidence>
<evidence type="ECO:0000259" key="13">
    <source>
        <dbReference type="PROSITE" id="PS50885"/>
    </source>
</evidence>
<dbReference type="KEGG" id="dap:Dacet_1016"/>
<dbReference type="PaxDb" id="522772-Dacet_1016"/>
<dbReference type="HOGENOM" id="CLU_000445_107_21_0"/>
<dbReference type="InterPro" id="IPR000727">
    <property type="entry name" value="T_SNARE_dom"/>
</dbReference>
<evidence type="ECO:0000256" key="1">
    <source>
        <dbReference type="ARBA" id="ARBA00004429"/>
    </source>
</evidence>
<evidence type="ECO:0000256" key="9">
    <source>
        <dbReference type="PROSITE-ProRule" id="PRU00284"/>
    </source>
</evidence>
<dbReference type="Gene3D" id="1.10.287.950">
    <property type="entry name" value="Methyl-accepting chemotaxis protein"/>
    <property type="match status" value="1"/>
</dbReference>
<keyword evidence="5 10" id="KW-1133">Transmembrane helix</keyword>
<organism evidence="14 15">
    <name type="scientific">Denitrovibrio acetiphilus (strain DSM 12809 / NBRC 114555 / N2460)</name>
    <dbReference type="NCBI Taxonomy" id="522772"/>
    <lineage>
        <taxon>Bacteria</taxon>
        <taxon>Pseudomonadati</taxon>
        <taxon>Deferribacterota</taxon>
        <taxon>Deferribacteres</taxon>
        <taxon>Deferribacterales</taxon>
        <taxon>Geovibrionaceae</taxon>
        <taxon>Denitrovibrio</taxon>
    </lineage>
</organism>
<dbReference type="STRING" id="522772.Dacet_1016"/>
<dbReference type="InterPro" id="IPR004089">
    <property type="entry name" value="MCPsignal_dom"/>
</dbReference>
<comment type="subcellular location">
    <subcellularLocation>
        <location evidence="1">Cell inner membrane</location>
        <topology evidence="1">Multi-pass membrane protein</topology>
    </subcellularLocation>
</comment>
<dbReference type="SMART" id="SM00304">
    <property type="entry name" value="HAMP"/>
    <property type="match status" value="1"/>
</dbReference>
<dbReference type="GO" id="GO:0005886">
    <property type="term" value="C:plasma membrane"/>
    <property type="evidence" value="ECO:0007669"/>
    <property type="project" value="UniProtKB-SubCell"/>
</dbReference>
<keyword evidence="4 10" id="KW-0812">Transmembrane</keyword>
<dbReference type="eggNOG" id="COG0840">
    <property type="taxonomic scope" value="Bacteria"/>
</dbReference>
<sequence length="560" mass="61069">MKMSVKTKVTLLSALPVILTVFIMTTFFYLQISKLGNSEISSFKNSMMNSKKNELKSYLEIAFSAIESIYQNADSNDPAAKQKAADVLMSLHYGDDGYFFATDYNSVVKSHRLNPELVGQNMSDFQDSNGVRLFEELVKVAKNGSGFVQYVWPKASKNAEVAKLSYSLGLDKWNWIIGTGFYIDDIQDAVAVKQEQLEKQITTLFTTVVIIALLIIAGVTGISFFFSNLMTKSIILANRFLKEVSDGEGDLTKALPVLSQDEVGMMSTHFNIFIQKLNDIISVVKESSQSVASGSTELASATEELSVTMQDQASQITSVASATEEITVSSNEVLQALQEANQQTANADRLTAEGKSKLLSSVNEVMEIKERVEKLGTTIGNLSESSAEIGNIISVINDIADQTNLLALNAAIEAARAGEHGRGFAVVADEVRKLAERTQTATKEIETIIGSLQSETKNANKDMQETTHKVVEGAEAIKETESIFEQIVSSVESIHTTNDIITGSIEEQVTAINNINDNAQVISAGIEQSSTAVSEITKTVVDLQQQADDLHMLVDKFKTK</sequence>
<dbReference type="CDD" id="cd11386">
    <property type="entry name" value="MCP_signal"/>
    <property type="match status" value="1"/>
</dbReference>
<evidence type="ECO:0000256" key="6">
    <source>
        <dbReference type="ARBA" id="ARBA00023136"/>
    </source>
</evidence>
<dbReference type="OrthoDB" id="9787709at2"/>
<keyword evidence="2" id="KW-1003">Cell membrane</keyword>
<dbReference type="PROSITE" id="PS50192">
    <property type="entry name" value="T_SNARE"/>
    <property type="match status" value="1"/>
</dbReference>
<evidence type="ECO:0000256" key="4">
    <source>
        <dbReference type="ARBA" id="ARBA00022692"/>
    </source>
</evidence>
<name>D4H6S6_DENA2</name>
<dbReference type="Proteomes" id="UP000002012">
    <property type="component" value="Chromosome"/>
</dbReference>
<evidence type="ECO:0000259" key="12">
    <source>
        <dbReference type="PROSITE" id="PS50192"/>
    </source>
</evidence>
<keyword evidence="15" id="KW-1185">Reference proteome</keyword>
<dbReference type="PANTHER" id="PTHR32089">
    <property type="entry name" value="METHYL-ACCEPTING CHEMOTAXIS PROTEIN MCPB"/>
    <property type="match status" value="1"/>
</dbReference>
<accession>D4H6S6</accession>
<keyword evidence="7 9" id="KW-0807">Transducer</keyword>
<dbReference type="RefSeq" id="WP_013010323.1">
    <property type="nucleotide sequence ID" value="NC_013943.1"/>
</dbReference>
<dbReference type="InterPro" id="IPR033480">
    <property type="entry name" value="sCache_2"/>
</dbReference>
<keyword evidence="6 10" id="KW-0472">Membrane</keyword>
<comment type="similarity">
    <text evidence="8">Belongs to the methyl-accepting chemotaxis (MCP) protein family.</text>
</comment>
<keyword evidence="3" id="KW-0997">Cell inner membrane</keyword>
<evidence type="ECO:0000313" key="14">
    <source>
        <dbReference type="EMBL" id="ADD67792.1"/>
    </source>
</evidence>
<proteinExistence type="inferred from homology"/>
<dbReference type="CDD" id="cd06225">
    <property type="entry name" value="HAMP"/>
    <property type="match status" value="1"/>
</dbReference>
<dbReference type="SMART" id="SM01049">
    <property type="entry name" value="Cache_2"/>
    <property type="match status" value="1"/>
</dbReference>
<gene>
    <name evidence="14" type="ordered locus">Dacet_1016</name>
</gene>